<dbReference type="EMBL" id="BQXO01000002">
    <property type="protein sequence ID" value="GKT05646.1"/>
    <property type="molecule type" value="Genomic_DNA"/>
</dbReference>
<feature type="transmembrane region" description="Helical" evidence="2">
    <location>
        <begin position="17"/>
        <end position="37"/>
    </location>
</feature>
<feature type="transmembrane region" description="Helical" evidence="2">
    <location>
        <begin position="114"/>
        <end position="138"/>
    </location>
</feature>
<feature type="transmembrane region" description="Helical" evidence="2">
    <location>
        <begin position="150"/>
        <end position="170"/>
    </location>
</feature>
<feature type="domain" description="CAAX prenyl protease 2/Lysostaphin resistance protein A-like" evidence="3">
    <location>
        <begin position="113"/>
        <end position="216"/>
    </location>
</feature>
<feature type="transmembrane region" description="Helical" evidence="2">
    <location>
        <begin position="49"/>
        <end position="70"/>
    </location>
</feature>
<feature type="transmembrane region" description="Helical" evidence="2">
    <location>
        <begin position="204"/>
        <end position="222"/>
    </location>
</feature>
<evidence type="ECO:0000313" key="5">
    <source>
        <dbReference type="Proteomes" id="UP001628078"/>
    </source>
</evidence>
<evidence type="ECO:0000256" key="1">
    <source>
        <dbReference type="ARBA" id="ARBA00009067"/>
    </source>
</evidence>
<keyword evidence="5" id="KW-1185">Reference proteome</keyword>
<dbReference type="Proteomes" id="UP001628078">
    <property type="component" value="Unassembled WGS sequence"/>
</dbReference>
<organism evidence="4 5">
    <name type="scientific">Furfurilactobacillus curtus</name>
    <dbReference type="NCBI Taxonomy" id="1746200"/>
    <lineage>
        <taxon>Bacteria</taxon>
        <taxon>Bacillati</taxon>
        <taxon>Bacillota</taxon>
        <taxon>Bacilli</taxon>
        <taxon>Lactobacillales</taxon>
        <taxon>Lactobacillaceae</taxon>
        <taxon>Furfurilactobacillus</taxon>
    </lineage>
</organism>
<dbReference type="InterPro" id="IPR052710">
    <property type="entry name" value="CAAX_protease"/>
</dbReference>
<comment type="caution">
    <text evidence="4">The sequence shown here is derived from an EMBL/GenBank/DDBJ whole genome shotgun (WGS) entry which is preliminary data.</text>
</comment>
<keyword evidence="2" id="KW-1133">Transmembrane helix</keyword>
<feature type="transmembrane region" description="Helical" evidence="2">
    <location>
        <begin position="242"/>
        <end position="260"/>
    </location>
</feature>
<evidence type="ECO:0000256" key="2">
    <source>
        <dbReference type="SAM" id="Phobius"/>
    </source>
</evidence>
<name>A0ABQ5JMB5_9LACO</name>
<dbReference type="RefSeq" id="WP_407883056.1">
    <property type="nucleotide sequence ID" value="NZ_BQXO01000002.1"/>
</dbReference>
<gene>
    <name evidence="4" type="ORF">JCM31185_09340</name>
</gene>
<evidence type="ECO:0000259" key="3">
    <source>
        <dbReference type="Pfam" id="PF02517"/>
    </source>
</evidence>
<comment type="similarity">
    <text evidence="1">Belongs to the UPF0177 family.</text>
</comment>
<proteinExistence type="inferred from homology"/>
<accession>A0ABQ5JMB5</accession>
<sequence length="269" mass="29930">MLGKTSMKSLTKKRSSLAALSIAIGLTGGMMLLLWVLRTIFKPLIPLNIMTFSVEVVMILVMLAVNHWWLRESLNYRLQTGIQFWSVIWVGMLIVVINGGTFIAYQWINQNSAALVYAIVVAALVGFFEETMFRGLILKILLRSFGLKRVRLAVGVSSLLFALSHAGHFFDHLGQTPINTTLQIGYAFCLGVYFCAVTLRTGTLWWTIVIHAVFDVQSFMLTYQGKDALATVVTGQTLTAEIIVDLLIFIPIMIIGFVLLKPLKQAGNI</sequence>
<reference evidence="4 5" key="1">
    <citation type="submission" date="2022-03" db="EMBL/GenBank/DDBJ databases">
        <title>Draft genome sequence of Furfurilactobacillus curtus JCM 31185.</title>
        <authorList>
            <person name="Suzuki S."/>
            <person name="Endo A."/>
            <person name="Kajikawa A."/>
        </authorList>
    </citation>
    <scope>NUCLEOTIDE SEQUENCE [LARGE SCALE GENOMIC DNA]</scope>
    <source>
        <strain evidence="4 5">JCM 31185</strain>
    </source>
</reference>
<dbReference type="Pfam" id="PF02517">
    <property type="entry name" value="Rce1-like"/>
    <property type="match status" value="1"/>
</dbReference>
<dbReference type="InterPro" id="IPR003675">
    <property type="entry name" value="Rce1/LyrA-like_dom"/>
</dbReference>
<dbReference type="PANTHER" id="PTHR36435">
    <property type="entry name" value="SLR1288 PROTEIN"/>
    <property type="match status" value="1"/>
</dbReference>
<keyword evidence="2" id="KW-0812">Transmembrane</keyword>
<evidence type="ECO:0000313" key="4">
    <source>
        <dbReference type="EMBL" id="GKT05646.1"/>
    </source>
</evidence>
<feature type="transmembrane region" description="Helical" evidence="2">
    <location>
        <begin position="82"/>
        <end position="108"/>
    </location>
</feature>
<dbReference type="PANTHER" id="PTHR36435:SF1">
    <property type="entry name" value="CAAX AMINO TERMINAL PROTEASE FAMILY PROTEIN"/>
    <property type="match status" value="1"/>
</dbReference>
<feature type="transmembrane region" description="Helical" evidence="2">
    <location>
        <begin position="182"/>
        <end position="199"/>
    </location>
</feature>
<protein>
    <recommendedName>
        <fullName evidence="3">CAAX prenyl protease 2/Lysostaphin resistance protein A-like domain-containing protein</fullName>
    </recommendedName>
</protein>
<keyword evidence="2" id="KW-0472">Membrane</keyword>